<evidence type="ECO:0000259" key="8">
    <source>
        <dbReference type="PROSITE" id="PS50928"/>
    </source>
</evidence>
<keyword evidence="10" id="KW-1185">Reference proteome</keyword>
<protein>
    <submittedName>
        <fullName evidence="9">Xylobiose transport system permease protein</fullName>
    </submittedName>
</protein>
<dbReference type="PANTHER" id="PTHR43744">
    <property type="entry name" value="ABC TRANSPORTER PERMEASE PROTEIN MG189-RELATED-RELATED"/>
    <property type="match status" value="1"/>
</dbReference>
<evidence type="ECO:0000256" key="4">
    <source>
        <dbReference type="ARBA" id="ARBA00022692"/>
    </source>
</evidence>
<dbReference type="OrthoDB" id="61122at2"/>
<evidence type="ECO:0000256" key="2">
    <source>
        <dbReference type="ARBA" id="ARBA00022448"/>
    </source>
</evidence>
<dbReference type="Pfam" id="PF00528">
    <property type="entry name" value="BPD_transp_1"/>
    <property type="match status" value="1"/>
</dbReference>
<comment type="similarity">
    <text evidence="7">Belongs to the binding-protein-dependent transport system permease family.</text>
</comment>
<keyword evidence="2 7" id="KW-0813">Transport</keyword>
<dbReference type="GO" id="GO:0055085">
    <property type="term" value="P:transmembrane transport"/>
    <property type="evidence" value="ECO:0007669"/>
    <property type="project" value="InterPro"/>
</dbReference>
<dbReference type="EMBL" id="FOAZ01000014">
    <property type="protein sequence ID" value="SEL88101.1"/>
    <property type="molecule type" value="Genomic_DNA"/>
</dbReference>
<comment type="subcellular location">
    <subcellularLocation>
        <location evidence="1 7">Cell membrane</location>
        <topology evidence="1 7">Multi-pass membrane protein</topology>
    </subcellularLocation>
</comment>
<proteinExistence type="inferred from homology"/>
<dbReference type="GO" id="GO:0005886">
    <property type="term" value="C:plasma membrane"/>
    <property type="evidence" value="ECO:0007669"/>
    <property type="project" value="UniProtKB-SubCell"/>
</dbReference>
<dbReference type="RefSeq" id="WP_042454923.1">
    <property type="nucleotide sequence ID" value="NZ_BBPN01000035.1"/>
</dbReference>
<gene>
    <name evidence="9" type="ORF">SAMN05414137_114199</name>
</gene>
<keyword evidence="4 7" id="KW-0812">Transmembrane</keyword>
<evidence type="ECO:0000313" key="9">
    <source>
        <dbReference type="EMBL" id="SEL88101.1"/>
    </source>
</evidence>
<reference evidence="10" key="1">
    <citation type="submission" date="2016-10" db="EMBL/GenBank/DDBJ databases">
        <authorList>
            <person name="Varghese N."/>
        </authorList>
    </citation>
    <scope>NUCLEOTIDE SEQUENCE [LARGE SCALE GENOMIC DNA]</scope>
    <source>
        <strain evidence="10">DSM 45096 / BCRC 16803 / CGMCC 4.1857 / CIP 109030 / JCM 12277 / KCTC 19219 / NBRC 100920 / 33214</strain>
    </source>
</reference>
<name>A0A1H7TTN8_STRJI</name>
<feature type="domain" description="ABC transmembrane type-1" evidence="8">
    <location>
        <begin position="67"/>
        <end position="258"/>
    </location>
</feature>
<feature type="transmembrane region" description="Helical" evidence="7">
    <location>
        <begin position="66"/>
        <end position="92"/>
    </location>
</feature>
<dbReference type="Gene3D" id="1.10.3720.10">
    <property type="entry name" value="MetI-like"/>
    <property type="match status" value="1"/>
</dbReference>
<feature type="transmembrane region" description="Helical" evidence="7">
    <location>
        <begin position="104"/>
        <end position="126"/>
    </location>
</feature>
<keyword evidence="3" id="KW-1003">Cell membrane</keyword>
<organism evidence="9 10">
    <name type="scientific">Streptacidiphilus jiangxiensis</name>
    <dbReference type="NCBI Taxonomy" id="235985"/>
    <lineage>
        <taxon>Bacteria</taxon>
        <taxon>Bacillati</taxon>
        <taxon>Actinomycetota</taxon>
        <taxon>Actinomycetes</taxon>
        <taxon>Kitasatosporales</taxon>
        <taxon>Streptomycetaceae</taxon>
        <taxon>Streptacidiphilus</taxon>
    </lineage>
</organism>
<dbReference type="eggNOG" id="COG0395">
    <property type="taxonomic scope" value="Bacteria"/>
</dbReference>
<dbReference type="AlphaFoldDB" id="A0A1H7TTN8"/>
<dbReference type="PANTHER" id="PTHR43744:SF12">
    <property type="entry name" value="ABC TRANSPORTER PERMEASE PROTEIN MG189-RELATED"/>
    <property type="match status" value="1"/>
</dbReference>
<dbReference type="PROSITE" id="PS50928">
    <property type="entry name" value="ABC_TM1"/>
    <property type="match status" value="1"/>
</dbReference>
<feature type="transmembrane region" description="Helical" evidence="7">
    <location>
        <begin position="138"/>
        <end position="158"/>
    </location>
</feature>
<keyword evidence="6 7" id="KW-0472">Membrane</keyword>
<feature type="transmembrane region" description="Helical" evidence="7">
    <location>
        <begin position="237"/>
        <end position="258"/>
    </location>
</feature>
<keyword evidence="5 7" id="KW-1133">Transmembrane helix</keyword>
<feature type="transmembrane region" description="Helical" evidence="7">
    <location>
        <begin position="7"/>
        <end position="28"/>
    </location>
</feature>
<dbReference type="InterPro" id="IPR035906">
    <property type="entry name" value="MetI-like_sf"/>
</dbReference>
<evidence type="ECO:0000256" key="1">
    <source>
        <dbReference type="ARBA" id="ARBA00004651"/>
    </source>
</evidence>
<dbReference type="CDD" id="cd06261">
    <property type="entry name" value="TM_PBP2"/>
    <property type="match status" value="1"/>
</dbReference>
<dbReference type="SUPFAM" id="SSF161098">
    <property type="entry name" value="MetI-like"/>
    <property type="match status" value="1"/>
</dbReference>
<dbReference type="STRING" id="235985.SAMN05414137_114199"/>
<evidence type="ECO:0000256" key="5">
    <source>
        <dbReference type="ARBA" id="ARBA00022989"/>
    </source>
</evidence>
<evidence type="ECO:0000256" key="7">
    <source>
        <dbReference type="RuleBase" id="RU363032"/>
    </source>
</evidence>
<evidence type="ECO:0000256" key="3">
    <source>
        <dbReference type="ARBA" id="ARBA00022475"/>
    </source>
</evidence>
<dbReference type="Proteomes" id="UP000183015">
    <property type="component" value="Unassembled WGS sequence"/>
</dbReference>
<evidence type="ECO:0000256" key="6">
    <source>
        <dbReference type="ARBA" id="ARBA00023136"/>
    </source>
</evidence>
<dbReference type="InterPro" id="IPR000515">
    <property type="entry name" value="MetI-like"/>
</dbReference>
<sequence length="272" mass="28799">MKTRPNYLAGAAACVWLLIVGVPVYSLLSAALQPQDQYTNDGPLALPSKPTWANFDTVLHSGFPGYLWNTLVVAALTVALVLLFGVPISYAVVRGRGWWSGGVFRIFLVGLAIPSQAVVIPLFLIVNRLGLYDSLWGIALPTAAFALPVTVLVISGGMREIDASLYEAMALDGAPPARVLRDLVIPLSRSGIATASVFAALQAWNGFLFPLIMTQSEGSKTVTLGLYNFVSQYSDNVPALLAAVLLSAVPILVVYLFARRALVAGLVGAGGK</sequence>
<feature type="transmembrane region" description="Helical" evidence="7">
    <location>
        <begin position="179"/>
        <end position="204"/>
    </location>
</feature>
<accession>A0A1H7TTN8</accession>
<evidence type="ECO:0000313" key="10">
    <source>
        <dbReference type="Proteomes" id="UP000183015"/>
    </source>
</evidence>